<evidence type="ECO:0000313" key="1">
    <source>
        <dbReference type="EMBL" id="KAI3801642.1"/>
    </source>
</evidence>
<keyword evidence="2" id="KW-1185">Reference proteome</keyword>
<reference evidence="2" key="1">
    <citation type="journal article" date="2022" name="Mol. Ecol. Resour.">
        <title>The genomes of chicory, endive, great burdock and yacon provide insights into Asteraceae palaeo-polyploidization history and plant inulin production.</title>
        <authorList>
            <person name="Fan W."/>
            <person name="Wang S."/>
            <person name="Wang H."/>
            <person name="Wang A."/>
            <person name="Jiang F."/>
            <person name="Liu H."/>
            <person name="Zhao H."/>
            <person name="Xu D."/>
            <person name="Zhang Y."/>
        </authorList>
    </citation>
    <scope>NUCLEOTIDE SEQUENCE [LARGE SCALE GENOMIC DNA]</scope>
    <source>
        <strain evidence="2">cv. Yunnan</strain>
    </source>
</reference>
<dbReference type="Proteomes" id="UP001056120">
    <property type="component" value="Linkage Group LG10"/>
</dbReference>
<sequence>MAACDLGGVVRESSRRLLPDPPYDRRLPNPKSPPERTSPSTSSATASASSAIDLLSHNHRIFRRRPPPPPPLPPPHLPPSKQGLIEVESQERSNIQKWLR</sequence>
<accession>A0ACB9I3K0</accession>
<protein>
    <submittedName>
        <fullName evidence="1">Uncharacterized protein</fullName>
    </submittedName>
</protein>
<name>A0ACB9I3K0_9ASTR</name>
<proteinExistence type="predicted"/>
<dbReference type="EMBL" id="CM042027">
    <property type="protein sequence ID" value="KAI3801642.1"/>
    <property type="molecule type" value="Genomic_DNA"/>
</dbReference>
<organism evidence="1 2">
    <name type="scientific">Smallanthus sonchifolius</name>
    <dbReference type="NCBI Taxonomy" id="185202"/>
    <lineage>
        <taxon>Eukaryota</taxon>
        <taxon>Viridiplantae</taxon>
        <taxon>Streptophyta</taxon>
        <taxon>Embryophyta</taxon>
        <taxon>Tracheophyta</taxon>
        <taxon>Spermatophyta</taxon>
        <taxon>Magnoliopsida</taxon>
        <taxon>eudicotyledons</taxon>
        <taxon>Gunneridae</taxon>
        <taxon>Pentapetalae</taxon>
        <taxon>asterids</taxon>
        <taxon>campanulids</taxon>
        <taxon>Asterales</taxon>
        <taxon>Asteraceae</taxon>
        <taxon>Asteroideae</taxon>
        <taxon>Heliantheae alliance</taxon>
        <taxon>Millerieae</taxon>
        <taxon>Smallanthus</taxon>
    </lineage>
</organism>
<comment type="caution">
    <text evidence="1">The sequence shown here is derived from an EMBL/GenBank/DDBJ whole genome shotgun (WGS) entry which is preliminary data.</text>
</comment>
<reference evidence="1 2" key="2">
    <citation type="journal article" date="2022" name="Mol. Ecol. Resour.">
        <title>The genomes of chicory, endive, great burdock and yacon provide insights into Asteraceae paleo-polyploidization history and plant inulin production.</title>
        <authorList>
            <person name="Fan W."/>
            <person name="Wang S."/>
            <person name="Wang H."/>
            <person name="Wang A."/>
            <person name="Jiang F."/>
            <person name="Liu H."/>
            <person name="Zhao H."/>
            <person name="Xu D."/>
            <person name="Zhang Y."/>
        </authorList>
    </citation>
    <scope>NUCLEOTIDE SEQUENCE [LARGE SCALE GENOMIC DNA]</scope>
    <source>
        <strain evidence="2">cv. Yunnan</strain>
        <tissue evidence="1">Leaves</tissue>
    </source>
</reference>
<evidence type="ECO:0000313" key="2">
    <source>
        <dbReference type="Proteomes" id="UP001056120"/>
    </source>
</evidence>
<gene>
    <name evidence="1" type="ORF">L1987_29751</name>
</gene>